<feature type="region of interest" description="Disordered" evidence="1">
    <location>
        <begin position="148"/>
        <end position="195"/>
    </location>
</feature>
<evidence type="ECO:0000256" key="1">
    <source>
        <dbReference type="SAM" id="MobiDB-lite"/>
    </source>
</evidence>
<dbReference type="EMBL" id="BSUK01000001">
    <property type="protein sequence ID" value="GMA24797.1"/>
    <property type="molecule type" value="Genomic_DNA"/>
</dbReference>
<comment type="caution">
    <text evidence="2">The sequence shown here is derived from an EMBL/GenBank/DDBJ whole genome shotgun (WGS) entry which is preliminary data.</text>
</comment>
<feature type="compositionally biased region" description="Basic residues" evidence="1">
    <location>
        <begin position="184"/>
        <end position="195"/>
    </location>
</feature>
<keyword evidence="3" id="KW-1185">Reference proteome</keyword>
<name>A0ABQ6I3I2_9MICO</name>
<gene>
    <name evidence="2" type="ORF">GCM10025864_25560</name>
</gene>
<organism evidence="2 3">
    <name type="scientific">Luteimicrobium album</name>
    <dbReference type="NCBI Taxonomy" id="1054550"/>
    <lineage>
        <taxon>Bacteria</taxon>
        <taxon>Bacillati</taxon>
        <taxon>Actinomycetota</taxon>
        <taxon>Actinomycetes</taxon>
        <taxon>Micrococcales</taxon>
        <taxon>Luteimicrobium</taxon>
    </lineage>
</organism>
<evidence type="ECO:0000313" key="3">
    <source>
        <dbReference type="Proteomes" id="UP001157091"/>
    </source>
</evidence>
<proteinExistence type="predicted"/>
<evidence type="ECO:0000313" key="2">
    <source>
        <dbReference type="EMBL" id="GMA24797.1"/>
    </source>
</evidence>
<protein>
    <submittedName>
        <fullName evidence="2">Uncharacterized protein</fullName>
    </submittedName>
</protein>
<accession>A0ABQ6I3I2</accession>
<sequence>MEFDGIEEAFEGHLRVLVTTAAQLGERMARARERAQRRAQATSEQKARELASRFEAEKRVARVELANVHQSRWWDNARPEDVAHTYRLATAWVREDAEAAQTVGRIRDELRTRYGVDAQNTGAMPADVDRELRAWAARDGDLAAAAASVEAREAPAGGGSRPAHDVRRAGGGRGRAGTRGCTLRARRQRPHRRGR</sequence>
<reference evidence="3" key="1">
    <citation type="journal article" date="2019" name="Int. J. Syst. Evol. Microbiol.">
        <title>The Global Catalogue of Microorganisms (GCM) 10K type strain sequencing project: providing services to taxonomists for standard genome sequencing and annotation.</title>
        <authorList>
            <consortium name="The Broad Institute Genomics Platform"/>
            <consortium name="The Broad Institute Genome Sequencing Center for Infectious Disease"/>
            <person name="Wu L."/>
            <person name="Ma J."/>
        </authorList>
    </citation>
    <scope>NUCLEOTIDE SEQUENCE [LARGE SCALE GENOMIC DNA]</scope>
    <source>
        <strain evidence="3">NBRC 106348</strain>
    </source>
</reference>
<dbReference type="Proteomes" id="UP001157091">
    <property type="component" value="Unassembled WGS sequence"/>
</dbReference>